<evidence type="ECO:0000256" key="2">
    <source>
        <dbReference type="ARBA" id="ARBA00022741"/>
    </source>
</evidence>
<feature type="domain" description="ATP-grasp" evidence="5">
    <location>
        <begin position="111"/>
        <end position="293"/>
    </location>
</feature>
<dbReference type="Gene3D" id="3.40.50.20">
    <property type="match status" value="1"/>
</dbReference>
<dbReference type="InterPro" id="IPR013651">
    <property type="entry name" value="ATP-grasp_RimK-type"/>
</dbReference>
<proteinExistence type="predicted"/>
<dbReference type="Proteomes" id="UP001597128">
    <property type="component" value="Unassembled WGS sequence"/>
</dbReference>
<dbReference type="SUPFAM" id="SSF56059">
    <property type="entry name" value="Glutathione synthetase ATP-binding domain-like"/>
    <property type="match status" value="1"/>
</dbReference>
<evidence type="ECO:0000313" key="7">
    <source>
        <dbReference type="Proteomes" id="UP001597128"/>
    </source>
</evidence>
<reference evidence="7" key="1">
    <citation type="journal article" date="2019" name="Int. J. Syst. Evol. Microbiol.">
        <title>The Global Catalogue of Microorganisms (GCM) 10K type strain sequencing project: providing services to taxonomists for standard genome sequencing and annotation.</title>
        <authorList>
            <consortium name="The Broad Institute Genomics Platform"/>
            <consortium name="The Broad Institute Genome Sequencing Center for Infectious Disease"/>
            <person name="Wu L."/>
            <person name="Ma J."/>
        </authorList>
    </citation>
    <scope>NUCLEOTIDE SEQUENCE [LARGE SCALE GENOMIC DNA]</scope>
    <source>
        <strain evidence="7">CCUG 58412</strain>
    </source>
</reference>
<dbReference type="Gene3D" id="3.30.470.20">
    <property type="entry name" value="ATP-grasp fold, B domain"/>
    <property type="match status" value="1"/>
</dbReference>
<dbReference type="EMBL" id="JBHTKB010000001">
    <property type="protein sequence ID" value="MFD0912555.1"/>
    <property type="molecule type" value="Genomic_DNA"/>
</dbReference>
<keyword evidence="6" id="KW-0436">Ligase</keyword>
<keyword evidence="2 4" id="KW-0547">Nucleotide-binding</keyword>
<organism evidence="6 7">
    <name type="scientific">Methylophilus luteus</name>
    <dbReference type="NCBI Taxonomy" id="640108"/>
    <lineage>
        <taxon>Bacteria</taxon>
        <taxon>Pseudomonadati</taxon>
        <taxon>Pseudomonadota</taxon>
        <taxon>Betaproteobacteria</taxon>
        <taxon>Nitrosomonadales</taxon>
        <taxon>Methylophilaceae</taxon>
        <taxon>Methylophilus</taxon>
    </lineage>
</organism>
<dbReference type="RefSeq" id="WP_379055597.1">
    <property type="nucleotide sequence ID" value="NZ_JBHTKB010000001.1"/>
</dbReference>
<dbReference type="InterPro" id="IPR011761">
    <property type="entry name" value="ATP-grasp"/>
</dbReference>
<keyword evidence="1" id="KW-0479">Metal-binding</keyword>
<protein>
    <submittedName>
        <fullName evidence="6">RimK family alpha-L-glutamate ligase</fullName>
    </submittedName>
</protein>
<keyword evidence="7" id="KW-1185">Reference proteome</keyword>
<gene>
    <name evidence="6" type="ORF">ACFQ1Z_03245</name>
</gene>
<dbReference type="PROSITE" id="PS50975">
    <property type="entry name" value="ATP_GRASP"/>
    <property type="match status" value="1"/>
</dbReference>
<dbReference type="InterPro" id="IPR004666">
    <property type="entry name" value="Rp_bS6_RimK/Lys_biosynth_LsyX"/>
</dbReference>
<dbReference type="GO" id="GO:0016874">
    <property type="term" value="F:ligase activity"/>
    <property type="evidence" value="ECO:0007669"/>
    <property type="project" value="UniProtKB-KW"/>
</dbReference>
<evidence type="ECO:0000256" key="3">
    <source>
        <dbReference type="ARBA" id="ARBA00022840"/>
    </source>
</evidence>
<dbReference type="PANTHER" id="PTHR21621:SF0">
    <property type="entry name" value="BETA-CITRYLGLUTAMATE SYNTHASE B-RELATED"/>
    <property type="match status" value="1"/>
</dbReference>
<dbReference type="NCBIfam" id="TIGR00768">
    <property type="entry name" value="rimK_fam"/>
    <property type="match status" value="1"/>
</dbReference>
<accession>A0ABW3F5J1</accession>
<evidence type="ECO:0000259" key="5">
    <source>
        <dbReference type="PROSITE" id="PS50975"/>
    </source>
</evidence>
<evidence type="ECO:0000256" key="4">
    <source>
        <dbReference type="PROSITE-ProRule" id="PRU00409"/>
    </source>
</evidence>
<name>A0ABW3F5J1_9PROT</name>
<evidence type="ECO:0000313" key="6">
    <source>
        <dbReference type="EMBL" id="MFD0912555.1"/>
    </source>
</evidence>
<comment type="caution">
    <text evidence="6">The sequence shown here is derived from an EMBL/GenBank/DDBJ whole genome shotgun (WGS) entry which is preliminary data.</text>
</comment>
<keyword evidence="3 4" id="KW-0067">ATP-binding</keyword>
<dbReference type="Pfam" id="PF08443">
    <property type="entry name" value="RimK"/>
    <property type="match status" value="1"/>
</dbReference>
<sequence length="301" mass="33052">MKVVPIFTDEVAQAGGWHGQALAQAFARQGWQAHMVCLDSCHVSIVDQQVQVHIPGLSAPAPIAFVRGVAAGTTQQIITRMNILHTLQRQGMTIYNHARAIETTVDKSLTSQLLAEHGVPTPNTWVCEYRQLAHPLMQHALDNGKTLVIKPLFGSQGKGVRLIEHAQQFALPHDMFVDGVYYLQEKINCGSNQHDYRVFVVNGEPVAVMRRQGDGWLHNVARGARCTASNEVDVAELGVQAAAAIGINYAGVDLMRDRHGKLWVIEVNSIPAWRGLQTITDLNIADILVADLLRFAPEQPG</sequence>
<dbReference type="PANTHER" id="PTHR21621">
    <property type="entry name" value="RIBOSOMAL PROTEIN S6 MODIFICATION PROTEIN"/>
    <property type="match status" value="1"/>
</dbReference>
<evidence type="ECO:0000256" key="1">
    <source>
        <dbReference type="ARBA" id="ARBA00022723"/>
    </source>
</evidence>